<dbReference type="EMBL" id="BK016127">
    <property type="protein sequence ID" value="DAF97174.1"/>
    <property type="molecule type" value="Genomic_DNA"/>
</dbReference>
<accession>A0A8S5US24</accession>
<sequence>MLAMTDAARQSITGTRSRESVQVDAYLGDDLVRAGLRVESWSLTWDASRAVQCSGTIKVIDEDGTLQPWVLGDVLGPGARLRLTWIAEDGSRIPRAVVVVTKPEPEQFWQLTRAGGVERWLTTGGVITCAVEDTSILLQRDKLQAKTPGDERSDVVKETRRLLAGTVPLVDDSKNLTLPKVAAGTIYEKERLDAIDDLLSHGGLARRTDGEGTMHLIDPKKGADAPVWKIQGGDFMAALVSLSRSMDLGTVYNSVVATSQGGKGEYVGRAYLDRGVAKWGGPLGNATEFYSSPLIDSPLAAERAAATRLANQTGPKTTRLKVQCLPHPGLELYDWVTVTVPTRSGKAIDVTGQVMSLTLGGDAMGGVTASTLEVDVDANEMRSVILGDKQS</sequence>
<reference evidence="1" key="1">
    <citation type="journal article" date="2021" name="Proc. Natl. Acad. Sci. U.S.A.">
        <title>A Catalog of Tens of Thousands of Viruses from Human Metagenomes Reveals Hidden Associations with Chronic Diseases.</title>
        <authorList>
            <person name="Tisza M.J."/>
            <person name="Buck C.B."/>
        </authorList>
    </citation>
    <scope>NUCLEOTIDE SEQUENCE</scope>
    <source>
        <strain evidence="1">Ctksc2</strain>
    </source>
</reference>
<protein>
    <recommendedName>
        <fullName evidence="2">Minor tail protein</fullName>
    </recommendedName>
</protein>
<evidence type="ECO:0000313" key="1">
    <source>
        <dbReference type="EMBL" id="DAF97174.1"/>
    </source>
</evidence>
<organism evidence="1">
    <name type="scientific">Siphoviridae sp. ctksc2</name>
    <dbReference type="NCBI Taxonomy" id="2825645"/>
    <lineage>
        <taxon>Viruses</taxon>
        <taxon>Duplodnaviria</taxon>
        <taxon>Heunggongvirae</taxon>
        <taxon>Uroviricota</taxon>
        <taxon>Caudoviricetes</taxon>
    </lineage>
</organism>
<proteinExistence type="predicted"/>
<evidence type="ECO:0008006" key="2">
    <source>
        <dbReference type="Google" id="ProtNLM"/>
    </source>
</evidence>
<name>A0A8S5US24_9CAUD</name>